<evidence type="ECO:0000256" key="2">
    <source>
        <dbReference type="ARBA" id="ARBA00010752"/>
    </source>
</evidence>
<dbReference type="GO" id="GO:0008408">
    <property type="term" value="F:3'-5' exonuclease activity"/>
    <property type="evidence" value="ECO:0007669"/>
    <property type="project" value="InterPro"/>
</dbReference>
<dbReference type="NCBIfam" id="TIGR00663">
    <property type="entry name" value="dnan"/>
    <property type="match status" value="1"/>
</dbReference>
<accession>A0A9D1RX49</accession>
<evidence type="ECO:0000256" key="5">
    <source>
        <dbReference type="ARBA" id="ARBA00022695"/>
    </source>
</evidence>
<dbReference type="GO" id="GO:0003677">
    <property type="term" value="F:DNA binding"/>
    <property type="evidence" value="ECO:0007669"/>
    <property type="project" value="UniProtKB-UniRule"/>
</dbReference>
<dbReference type="Pfam" id="PF02767">
    <property type="entry name" value="DNA_pol3_beta_2"/>
    <property type="match status" value="1"/>
</dbReference>
<dbReference type="InterPro" id="IPR022634">
    <property type="entry name" value="DNA_polIII_beta_N"/>
</dbReference>
<dbReference type="InterPro" id="IPR022637">
    <property type="entry name" value="DNA_polIII_beta_cen"/>
</dbReference>
<evidence type="ECO:0000313" key="14">
    <source>
        <dbReference type="Proteomes" id="UP000824189"/>
    </source>
</evidence>
<dbReference type="PANTHER" id="PTHR30478">
    <property type="entry name" value="DNA POLYMERASE III SUBUNIT BETA"/>
    <property type="match status" value="1"/>
</dbReference>
<dbReference type="InterPro" id="IPR001001">
    <property type="entry name" value="DNA_polIII_beta"/>
</dbReference>
<keyword evidence="7 9" id="KW-0239">DNA-directed DNA polymerase</keyword>
<dbReference type="GO" id="GO:0006271">
    <property type="term" value="P:DNA strand elongation involved in DNA replication"/>
    <property type="evidence" value="ECO:0007669"/>
    <property type="project" value="TreeGrafter"/>
</dbReference>
<dbReference type="GO" id="GO:0009360">
    <property type="term" value="C:DNA polymerase III complex"/>
    <property type="evidence" value="ECO:0007669"/>
    <property type="project" value="InterPro"/>
</dbReference>
<comment type="subunit">
    <text evidence="9">Forms a ring-shaped head-to-tail homodimer around DNA.</text>
</comment>
<dbReference type="GO" id="GO:0005737">
    <property type="term" value="C:cytoplasm"/>
    <property type="evidence" value="ECO:0007669"/>
    <property type="project" value="UniProtKB-SubCell"/>
</dbReference>
<dbReference type="Pfam" id="PF00712">
    <property type="entry name" value="DNA_pol3_beta"/>
    <property type="match status" value="1"/>
</dbReference>
<dbReference type="InterPro" id="IPR046938">
    <property type="entry name" value="DNA_clamp_sf"/>
</dbReference>
<evidence type="ECO:0000256" key="3">
    <source>
        <dbReference type="ARBA" id="ARBA00022490"/>
    </source>
</evidence>
<keyword evidence="8" id="KW-0238">DNA-binding</keyword>
<dbReference type="Gene3D" id="3.10.150.10">
    <property type="entry name" value="DNA Polymerase III, subunit A, domain 2"/>
    <property type="match status" value="3"/>
</dbReference>
<dbReference type="PANTHER" id="PTHR30478:SF0">
    <property type="entry name" value="BETA SLIDING CLAMP"/>
    <property type="match status" value="1"/>
</dbReference>
<feature type="domain" description="DNA polymerase III beta sliding clamp N-terminal" evidence="10">
    <location>
        <begin position="6"/>
        <end position="122"/>
    </location>
</feature>
<evidence type="ECO:0000259" key="12">
    <source>
        <dbReference type="Pfam" id="PF02768"/>
    </source>
</evidence>
<feature type="domain" description="DNA polymerase III beta sliding clamp central" evidence="11">
    <location>
        <begin position="131"/>
        <end position="254"/>
    </location>
</feature>
<comment type="caution">
    <text evidence="13">The sequence shown here is derived from an EMBL/GenBank/DDBJ whole genome shotgun (WGS) entry which is preliminary data.</text>
</comment>
<reference evidence="13" key="2">
    <citation type="submission" date="2021-04" db="EMBL/GenBank/DDBJ databases">
        <authorList>
            <person name="Gilroy R."/>
        </authorList>
    </citation>
    <scope>NUCLEOTIDE SEQUENCE</scope>
    <source>
        <strain evidence="13">4376</strain>
    </source>
</reference>
<dbReference type="InterPro" id="IPR022635">
    <property type="entry name" value="DNA_polIII_beta_C"/>
</dbReference>
<evidence type="ECO:0000256" key="4">
    <source>
        <dbReference type="ARBA" id="ARBA00022679"/>
    </source>
</evidence>
<dbReference type="SMART" id="SM00480">
    <property type="entry name" value="POL3Bc"/>
    <property type="match status" value="1"/>
</dbReference>
<proteinExistence type="inferred from homology"/>
<evidence type="ECO:0000256" key="6">
    <source>
        <dbReference type="ARBA" id="ARBA00022705"/>
    </source>
</evidence>
<keyword evidence="6 9" id="KW-0235">DNA replication</keyword>
<name>A0A9D1RX49_9CORY</name>
<evidence type="ECO:0000256" key="1">
    <source>
        <dbReference type="ARBA" id="ARBA00004496"/>
    </source>
</evidence>
<dbReference type="SUPFAM" id="SSF55979">
    <property type="entry name" value="DNA clamp"/>
    <property type="match status" value="3"/>
</dbReference>
<protein>
    <recommendedName>
        <fullName evidence="9">Beta sliding clamp</fullName>
    </recommendedName>
</protein>
<dbReference type="EMBL" id="DXFZ01000019">
    <property type="protein sequence ID" value="HIW95135.1"/>
    <property type="molecule type" value="Genomic_DNA"/>
</dbReference>
<organism evidence="13 14">
    <name type="scientific">Candidatus Corynebacterium gallistercoris</name>
    <dbReference type="NCBI Taxonomy" id="2838530"/>
    <lineage>
        <taxon>Bacteria</taxon>
        <taxon>Bacillati</taxon>
        <taxon>Actinomycetota</taxon>
        <taxon>Actinomycetes</taxon>
        <taxon>Mycobacteriales</taxon>
        <taxon>Corynebacteriaceae</taxon>
        <taxon>Corynebacterium</taxon>
    </lineage>
</organism>
<dbReference type="GO" id="GO:0003887">
    <property type="term" value="F:DNA-directed DNA polymerase activity"/>
    <property type="evidence" value="ECO:0007669"/>
    <property type="project" value="UniProtKB-UniRule"/>
</dbReference>
<keyword evidence="3 9" id="KW-0963">Cytoplasm</keyword>
<gene>
    <name evidence="13" type="primary">dnaN</name>
    <name evidence="13" type="ORF">H9867_01400</name>
</gene>
<evidence type="ECO:0000256" key="9">
    <source>
        <dbReference type="PIRNR" id="PIRNR000804"/>
    </source>
</evidence>
<evidence type="ECO:0000256" key="8">
    <source>
        <dbReference type="ARBA" id="ARBA00023125"/>
    </source>
</evidence>
<dbReference type="AlphaFoldDB" id="A0A9D1RX49"/>
<dbReference type="CDD" id="cd00140">
    <property type="entry name" value="beta_clamp"/>
    <property type="match status" value="1"/>
</dbReference>
<comment type="subcellular location">
    <subcellularLocation>
        <location evidence="1 9">Cytoplasm</location>
    </subcellularLocation>
</comment>
<keyword evidence="5 9" id="KW-0548">Nucleotidyltransferase</keyword>
<dbReference type="PIRSF" id="PIRSF000804">
    <property type="entry name" value="DNA_pol_III_b"/>
    <property type="match status" value="1"/>
</dbReference>
<feature type="domain" description="DNA polymerase III beta sliding clamp C-terminal" evidence="12">
    <location>
        <begin position="258"/>
        <end position="365"/>
    </location>
</feature>
<sequence length="393" mass="42343">MDHAVSFIVPKDDFSSALSWVARSLPSKPTQPILRGVLIEATDDGLTLSGFDREVSTRVSINAEVHEPGRILVAGKLASDIVGSLPDKPIHIQFENTTVVMTSGSSRFELPAMTIEDYPVLPELPEVTGTIDPQLFSEAISQVATAAGRDDTLPMLTGIHMEIEGENVVMVATDRFRLAVRSFQWNPASAEAQAKLLIPARTLSDTARSMDANNTDPIEIAVGQGEDIGKDGLLGISTETRHTTTRLLDAEFPKFRPLLPTSHTAIASVEIGPLQDAIRRVSLVAERNSQVRMDFKDNTVTLSAGGSDVGSATETLDCAFSGEPLVIAFNPTYLKEGLSAIHTPRVVFGFTVASRPAILLPEPNELPEANDNGEFATPDSDFTYLLMPVRLPG</sequence>
<dbReference type="Pfam" id="PF02768">
    <property type="entry name" value="DNA_pol3_beta_3"/>
    <property type="match status" value="1"/>
</dbReference>
<keyword evidence="4 9" id="KW-0808">Transferase</keyword>
<comment type="similarity">
    <text evidence="2 9">Belongs to the beta sliding clamp family.</text>
</comment>
<comment type="function">
    <text evidence="9">Confers DNA tethering and processivity to DNA polymerases and other proteins. Acts as a clamp, forming a ring around DNA (a reaction catalyzed by the clamp-loading complex) which diffuses in an ATP-independent manner freely and bidirectionally along dsDNA. Initially characterized for its ability to contact the catalytic subunit of DNA polymerase III (Pol III), a complex, multichain enzyme responsible for most of the replicative synthesis in bacteria; Pol III exhibits 3'-5' exonuclease proofreading activity. The beta chain is required for initiation of replication as well as for processivity of DNA replication.</text>
</comment>
<dbReference type="Proteomes" id="UP000824189">
    <property type="component" value="Unassembled WGS sequence"/>
</dbReference>
<evidence type="ECO:0000256" key="7">
    <source>
        <dbReference type="ARBA" id="ARBA00022932"/>
    </source>
</evidence>
<evidence type="ECO:0000313" key="13">
    <source>
        <dbReference type="EMBL" id="HIW95135.1"/>
    </source>
</evidence>
<dbReference type="FunFam" id="3.10.150.10:FF:000005">
    <property type="entry name" value="Beta sliding clamp"/>
    <property type="match status" value="1"/>
</dbReference>
<evidence type="ECO:0000259" key="11">
    <source>
        <dbReference type="Pfam" id="PF02767"/>
    </source>
</evidence>
<evidence type="ECO:0000259" key="10">
    <source>
        <dbReference type="Pfam" id="PF00712"/>
    </source>
</evidence>
<reference evidence="13" key="1">
    <citation type="journal article" date="2021" name="PeerJ">
        <title>Extensive microbial diversity within the chicken gut microbiome revealed by metagenomics and culture.</title>
        <authorList>
            <person name="Gilroy R."/>
            <person name="Ravi A."/>
            <person name="Getino M."/>
            <person name="Pursley I."/>
            <person name="Horton D.L."/>
            <person name="Alikhan N.F."/>
            <person name="Baker D."/>
            <person name="Gharbi K."/>
            <person name="Hall N."/>
            <person name="Watson M."/>
            <person name="Adriaenssens E.M."/>
            <person name="Foster-Nyarko E."/>
            <person name="Jarju S."/>
            <person name="Secka A."/>
            <person name="Antonio M."/>
            <person name="Oren A."/>
            <person name="Chaudhuri R.R."/>
            <person name="La Ragione R."/>
            <person name="Hildebrand F."/>
            <person name="Pallen M.J."/>
        </authorList>
    </citation>
    <scope>NUCLEOTIDE SEQUENCE</scope>
    <source>
        <strain evidence="13">4376</strain>
    </source>
</reference>